<evidence type="ECO:0000256" key="1">
    <source>
        <dbReference type="ARBA" id="ARBA00001113"/>
    </source>
</evidence>
<dbReference type="STRING" id="1131292.BCR24_10865"/>
<dbReference type="OrthoDB" id="7065393at2"/>
<keyword evidence="8" id="KW-1185">Reference proteome</keyword>
<dbReference type="EMBL" id="MIKC01000003">
    <property type="protein sequence ID" value="OEG23530.1"/>
    <property type="molecule type" value="Genomic_DNA"/>
</dbReference>
<dbReference type="EC" id="2.7.1.121" evidence="3"/>
<comment type="catalytic activity">
    <reaction evidence="1">
        <text>dihydroxyacetone + phosphoenolpyruvate = dihydroxyacetone phosphate + pyruvate</text>
        <dbReference type="Rhea" id="RHEA:18381"/>
        <dbReference type="ChEBI" id="CHEBI:15361"/>
        <dbReference type="ChEBI" id="CHEBI:16016"/>
        <dbReference type="ChEBI" id="CHEBI:57642"/>
        <dbReference type="ChEBI" id="CHEBI:58702"/>
        <dbReference type="EC" id="2.7.1.121"/>
    </reaction>
</comment>
<evidence type="ECO:0000256" key="2">
    <source>
        <dbReference type="ARBA" id="ARBA00002788"/>
    </source>
</evidence>
<evidence type="ECO:0000256" key="3">
    <source>
        <dbReference type="ARBA" id="ARBA00012095"/>
    </source>
</evidence>
<dbReference type="PANTHER" id="PTHR38594">
    <property type="entry name" value="PEP-DEPENDENT DIHYDROXYACETONE KINASE, PHOSPHORYL DONOR SUBUNIT DHAM"/>
    <property type="match status" value="1"/>
</dbReference>
<dbReference type="InterPro" id="IPR004701">
    <property type="entry name" value="PTS_EIIA_man-typ"/>
</dbReference>
<dbReference type="GO" id="GO:0016020">
    <property type="term" value="C:membrane"/>
    <property type="evidence" value="ECO:0007669"/>
    <property type="project" value="InterPro"/>
</dbReference>
<evidence type="ECO:0000256" key="5">
    <source>
        <dbReference type="ARBA" id="ARBA00046577"/>
    </source>
</evidence>
<evidence type="ECO:0000256" key="4">
    <source>
        <dbReference type="ARBA" id="ARBA00022679"/>
    </source>
</evidence>
<dbReference type="PROSITE" id="PS51096">
    <property type="entry name" value="PTS_EIIA_TYPE_4"/>
    <property type="match status" value="1"/>
</dbReference>
<accession>A0A1E5HFX1</accession>
<dbReference type="Gene3D" id="3.40.50.510">
    <property type="entry name" value="Phosphotransferase system, mannose-type IIA component"/>
    <property type="match status" value="1"/>
</dbReference>
<dbReference type="SUPFAM" id="SSF53062">
    <property type="entry name" value="PTS system fructose IIA component-like"/>
    <property type="match status" value="1"/>
</dbReference>
<dbReference type="NCBIfam" id="TIGR02364">
    <property type="entry name" value="dha_pts"/>
    <property type="match status" value="1"/>
</dbReference>
<comment type="caution">
    <text evidence="7">The sequence shown here is derived from an EMBL/GenBank/DDBJ whole genome shotgun (WGS) entry which is preliminary data.</text>
</comment>
<name>A0A1E5HFX1_9ENTE</name>
<dbReference type="Proteomes" id="UP000094469">
    <property type="component" value="Unassembled WGS sequence"/>
</dbReference>
<gene>
    <name evidence="7" type="ORF">BCR24_10865</name>
</gene>
<dbReference type="InterPro" id="IPR039643">
    <property type="entry name" value="DhaM"/>
</dbReference>
<dbReference type="Pfam" id="PF03610">
    <property type="entry name" value="EIIA-man"/>
    <property type="match status" value="1"/>
</dbReference>
<evidence type="ECO:0000259" key="6">
    <source>
        <dbReference type="PROSITE" id="PS51096"/>
    </source>
</evidence>
<dbReference type="GO" id="GO:0047324">
    <property type="term" value="F:phosphoenolpyruvate-glycerone phosphotransferase activity"/>
    <property type="evidence" value="ECO:0007669"/>
    <property type="project" value="UniProtKB-EC"/>
</dbReference>
<comment type="subunit">
    <text evidence="5">Homodimer. The dihydroxyacetone kinase complex is composed of a homodimer of DhaM, a homodimer of DhaK and the subunit DhaL.</text>
</comment>
<dbReference type="RefSeq" id="WP_069639005.1">
    <property type="nucleotide sequence ID" value="NZ_JAFBEZ010000010.1"/>
</dbReference>
<dbReference type="InterPro" id="IPR012844">
    <property type="entry name" value="DhaM_N"/>
</dbReference>
<evidence type="ECO:0000313" key="8">
    <source>
        <dbReference type="Proteomes" id="UP000094469"/>
    </source>
</evidence>
<dbReference type="PANTHER" id="PTHR38594:SF1">
    <property type="entry name" value="PEP-DEPENDENT DIHYDROXYACETONE KINASE, PHOSPHORYL DONOR SUBUNIT DHAM"/>
    <property type="match status" value="1"/>
</dbReference>
<keyword evidence="7" id="KW-0418">Kinase</keyword>
<evidence type="ECO:0000313" key="7">
    <source>
        <dbReference type="EMBL" id="OEG23530.1"/>
    </source>
</evidence>
<keyword evidence="4 7" id="KW-0808">Transferase</keyword>
<dbReference type="InterPro" id="IPR036662">
    <property type="entry name" value="PTS_EIIA_man-typ_sf"/>
</dbReference>
<feature type="domain" description="PTS EIIA type-4" evidence="6">
    <location>
        <begin position="1"/>
        <end position="127"/>
    </location>
</feature>
<dbReference type="GO" id="GO:0009401">
    <property type="term" value="P:phosphoenolpyruvate-dependent sugar phosphotransferase system"/>
    <property type="evidence" value="ECO:0007669"/>
    <property type="project" value="InterPro"/>
</dbReference>
<protein>
    <recommendedName>
        <fullName evidence="3">phosphoenolpyruvate--glycerone phosphotransferase</fullName>
        <ecNumber evidence="3">2.7.1.121</ecNumber>
    </recommendedName>
</protein>
<dbReference type="GO" id="GO:0019563">
    <property type="term" value="P:glycerol catabolic process"/>
    <property type="evidence" value="ECO:0007669"/>
    <property type="project" value="InterPro"/>
</dbReference>
<organism evidence="7 8">
    <name type="scientific">Enterococcus ureilyticus</name>
    <dbReference type="NCBI Taxonomy" id="1131292"/>
    <lineage>
        <taxon>Bacteria</taxon>
        <taxon>Bacillati</taxon>
        <taxon>Bacillota</taxon>
        <taxon>Bacilli</taxon>
        <taxon>Lactobacillales</taxon>
        <taxon>Enterococcaceae</taxon>
        <taxon>Enterococcus</taxon>
    </lineage>
</organism>
<reference evidence="8" key="1">
    <citation type="submission" date="2016-09" db="EMBL/GenBank/DDBJ databases">
        <authorList>
            <person name="Gulvik C.A."/>
        </authorList>
    </citation>
    <scope>NUCLEOTIDE SEQUENCE [LARGE SCALE GENOMIC DNA]</scope>
    <source>
        <strain evidence="8">LMG 26676</strain>
    </source>
</reference>
<comment type="function">
    <text evidence="2">Component of the dihydroxyacetone kinase complex, which is responsible for the phosphoenolpyruvate (PEP)-dependent phosphorylation of dihydroxyacetone. DhaM serves as the phosphoryl donor. Is phosphorylated by phosphoenolpyruvate in an EI- and HPr-dependent reaction, and a phosphorelay system on histidine residues finally leads to phosphoryl transfer to DhaL and dihydroxyacetone.</text>
</comment>
<sequence>MFGIILVSHSQKITDGTKEMIEEMTGELDGVRVISAGGTGDGRLGTNSVMIMDYIESCRDCEHILIFCDIGSAILSSETAIDLIEDEGLKDKVEIMDCPLVEGAFAAAVQASVSQNKQLVVAELSHL</sequence>
<proteinExistence type="predicted"/>
<dbReference type="AlphaFoldDB" id="A0A1E5HFX1"/>